<reference evidence="2 3" key="1">
    <citation type="submission" date="2019-11" db="EMBL/GenBank/DDBJ databases">
        <title>Whole genome sequence of Oryza granulata.</title>
        <authorList>
            <person name="Li W."/>
        </authorList>
    </citation>
    <scope>NUCLEOTIDE SEQUENCE [LARGE SCALE GENOMIC DNA]</scope>
    <source>
        <strain evidence="3">cv. Menghai</strain>
        <tissue evidence="2">Leaf</tissue>
    </source>
</reference>
<evidence type="ECO:0000313" key="3">
    <source>
        <dbReference type="Proteomes" id="UP000479710"/>
    </source>
</evidence>
<dbReference type="AlphaFoldDB" id="A0A6G1D6S8"/>
<proteinExistence type="predicted"/>
<gene>
    <name evidence="2" type="ORF">E2562_025467</name>
</gene>
<organism evidence="2 3">
    <name type="scientific">Oryza meyeriana var. granulata</name>
    <dbReference type="NCBI Taxonomy" id="110450"/>
    <lineage>
        <taxon>Eukaryota</taxon>
        <taxon>Viridiplantae</taxon>
        <taxon>Streptophyta</taxon>
        <taxon>Embryophyta</taxon>
        <taxon>Tracheophyta</taxon>
        <taxon>Spermatophyta</taxon>
        <taxon>Magnoliopsida</taxon>
        <taxon>Liliopsida</taxon>
        <taxon>Poales</taxon>
        <taxon>Poaceae</taxon>
        <taxon>BOP clade</taxon>
        <taxon>Oryzoideae</taxon>
        <taxon>Oryzeae</taxon>
        <taxon>Oryzinae</taxon>
        <taxon>Oryza</taxon>
        <taxon>Oryza meyeriana</taxon>
    </lineage>
</organism>
<accession>A0A6G1D6S8</accession>
<dbReference type="Proteomes" id="UP000479710">
    <property type="component" value="Unassembled WGS sequence"/>
</dbReference>
<feature type="region of interest" description="Disordered" evidence="1">
    <location>
        <begin position="1"/>
        <end position="21"/>
    </location>
</feature>
<evidence type="ECO:0000256" key="1">
    <source>
        <dbReference type="SAM" id="MobiDB-lite"/>
    </source>
</evidence>
<dbReference type="EMBL" id="SPHZ02000007">
    <property type="protein sequence ID" value="KAF0908505.1"/>
    <property type="molecule type" value="Genomic_DNA"/>
</dbReference>
<comment type="caution">
    <text evidence="2">The sequence shown here is derived from an EMBL/GenBank/DDBJ whole genome shotgun (WGS) entry which is preliminary data.</text>
</comment>
<protein>
    <submittedName>
        <fullName evidence="2">Uncharacterized protein</fullName>
    </submittedName>
</protein>
<name>A0A6G1D6S8_9ORYZ</name>
<feature type="compositionally biased region" description="Gly residues" evidence="1">
    <location>
        <begin position="1"/>
        <end position="11"/>
    </location>
</feature>
<sequence length="59" mass="6260">MLGGRRWGAAGGEPRTRWGAGGWVSHLPGRATRESKCLKPVCPGFGVVELDKPPSSEDV</sequence>
<keyword evidence="3" id="KW-1185">Reference proteome</keyword>
<evidence type="ECO:0000313" key="2">
    <source>
        <dbReference type="EMBL" id="KAF0908505.1"/>
    </source>
</evidence>